<keyword evidence="4" id="KW-1185">Reference proteome</keyword>
<feature type="transmembrane region" description="Helical" evidence="2">
    <location>
        <begin position="168"/>
        <end position="187"/>
    </location>
</feature>
<dbReference type="EMBL" id="ML992501">
    <property type="protein sequence ID" value="KAF2227209.1"/>
    <property type="molecule type" value="Genomic_DNA"/>
</dbReference>
<feature type="transmembrane region" description="Helical" evidence="2">
    <location>
        <begin position="239"/>
        <end position="259"/>
    </location>
</feature>
<feature type="region of interest" description="Disordered" evidence="1">
    <location>
        <begin position="306"/>
        <end position="349"/>
    </location>
</feature>
<feature type="transmembrane region" description="Helical" evidence="2">
    <location>
        <begin position="479"/>
        <end position="499"/>
    </location>
</feature>
<dbReference type="PANTHER" id="PTHR23028:SF134">
    <property type="entry name" value="PUTATIVE (AFU_ORTHOLOGUE AFUA_4G08520)-RELATED"/>
    <property type="match status" value="1"/>
</dbReference>
<keyword evidence="2" id="KW-0812">Transmembrane</keyword>
<organism evidence="3 4">
    <name type="scientific">Elsinoe ampelina</name>
    <dbReference type="NCBI Taxonomy" id="302913"/>
    <lineage>
        <taxon>Eukaryota</taxon>
        <taxon>Fungi</taxon>
        <taxon>Dikarya</taxon>
        <taxon>Ascomycota</taxon>
        <taxon>Pezizomycotina</taxon>
        <taxon>Dothideomycetes</taxon>
        <taxon>Dothideomycetidae</taxon>
        <taxon>Myriangiales</taxon>
        <taxon>Elsinoaceae</taxon>
        <taxon>Elsinoe</taxon>
    </lineage>
</organism>
<proteinExistence type="predicted"/>
<evidence type="ECO:0000313" key="3">
    <source>
        <dbReference type="EMBL" id="KAF2227209.1"/>
    </source>
</evidence>
<sequence>MASFMQKDSTLAGKSEEAIPLSKRQSLDYASDEESDIEFPSELDLSPRTTRWTRAKSALSWVRSIVKVTKSRSRASSTTQDDAPLLRHIEGLRGFAAFCAFRSIFTTETQESPIVEATISLLPSVESSIALFLVISGYVLSYQLLAHRASSDYYIRLSSSLLRRWFRLYLPFFLVTFLSVPLIYLQIVPASNHTSLAQQQPNLALQYLDWLRNSLTISNPTSPIEWQSPSTSSTHYGDLFWILPLQLRGSLALFIHIIITSRLRTSLNRILFTLPLIPALHLWNAPSLALFLYGFILANLTPPTTQPQILPRSRKPTPPTSPVVAGPSSPISPRTVRASPTPSPSPPSTTKRILLLLLHPLQTRTPCPLPSPRTLSLLCLLAGSYALLATPSWSPLMIPAVLSPSQEQQSLLLPGIASAVLVFAVERLPLLRRLAGSGLGVGMGAIGKGLYWGHFFVLAAGKGLEGFRGGRWEGSQGEWVGWVVVCGVAVGVGVVGSAVDAGVRRGWRGVEGRVFGR</sequence>
<keyword evidence="2" id="KW-1133">Transmembrane helix</keyword>
<dbReference type="AlphaFoldDB" id="A0A6A6GNP7"/>
<keyword evidence="2" id="KW-0472">Membrane</keyword>
<dbReference type="OrthoDB" id="5819582at2759"/>
<dbReference type="PANTHER" id="PTHR23028">
    <property type="entry name" value="ACETYLTRANSFERASE"/>
    <property type="match status" value="1"/>
</dbReference>
<gene>
    <name evidence="3" type="ORF">BDZ85DRAFT_299812</name>
</gene>
<feature type="transmembrane region" description="Helical" evidence="2">
    <location>
        <begin position="410"/>
        <end position="430"/>
    </location>
</feature>
<evidence type="ECO:0000256" key="1">
    <source>
        <dbReference type="SAM" id="MobiDB-lite"/>
    </source>
</evidence>
<feature type="transmembrane region" description="Helical" evidence="2">
    <location>
        <begin position="375"/>
        <end position="398"/>
    </location>
</feature>
<dbReference type="InterPro" id="IPR050879">
    <property type="entry name" value="Acyltransferase_3"/>
</dbReference>
<evidence type="ECO:0000313" key="4">
    <source>
        <dbReference type="Proteomes" id="UP000799538"/>
    </source>
</evidence>
<dbReference type="Proteomes" id="UP000799538">
    <property type="component" value="Unassembled WGS sequence"/>
</dbReference>
<evidence type="ECO:0000256" key="2">
    <source>
        <dbReference type="SAM" id="Phobius"/>
    </source>
</evidence>
<feature type="transmembrane region" description="Helical" evidence="2">
    <location>
        <begin position="129"/>
        <end position="147"/>
    </location>
</feature>
<reference evidence="4" key="1">
    <citation type="journal article" date="2020" name="Stud. Mycol.">
        <title>101 Dothideomycetes genomes: A test case for predicting lifestyles and emergence of pathogens.</title>
        <authorList>
            <person name="Haridas S."/>
            <person name="Albert R."/>
            <person name="Binder M."/>
            <person name="Bloem J."/>
            <person name="LaButti K."/>
            <person name="Salamov A."/>
            <person name="Andreopoulos B."/>
            <person name="Baker S."/>
            <person name="Barry K."/>
            <person name="Bills G."/>
            <person name="Bluhm B."/>
            <person name="Cannon C."/>
            <person name="Castanera R."/>
            <person name="Culley D."/>
            <person name="Daum C."/>
            <person name="Ezra D."/>
            <person name="Gonzalez J."/>
            <person name="Henrissat B."/>
            <person name="Kuo A."/>
            <person name="Liang C."/>
            <person name="Lipzen A."/>
            <person name="Lutzoni F."/>
            <person name="Magnuson J."/>
            <person name="Mondo S."/>
            <person name="Nolan M."/>
            <person name="Ohm R."/>
            <person name="Pangilinan J."/>
            <person name="Park H.-J."/>
            <person name="Ramirez L."/>
            <person name="Alfaro M."/>
            <person name="Sun H."/>
            <person name="Tritt A."/>
            <person name="Yoshinaga Y."/>
            <person name="Zwiers L.-H."/>
            <person name="Turgeon B."/>
            <person name="Goodwin S."/>
            <person name="Spatafora J."/>
            <person name="Crous P."/>
            <person name="Grigoriev I."/>
        </authorList>
    </citation>
    <scope>NUCLEOTIDE SEQUENCE [LARGE SCALE GENOMIC DNA]</scope>
    <source>
        <strain evidence="4">CECT 20119</strain>
    </source>
</reference>
<name>A0A6A6GNP7_9PEZI</name>
<accession>A0A6A6GNP7</accession>
<protein>
    <submittedName>
        <fullName evidence="3">Uncharacterized protein</fullName>
    </submittedName>
</protein>